<dbReference type="EMBL" id="LBWP01000007">
    <property type="protein sequence ID" value="KKR11474.1"/>
    <property type="molecule type" value="Genomic_DNA"/>
</dbReference>
<protein>
    <submittedName>
        <fullName evidence="4">Glycosyl transferase group 1</fullName>
    </submittedName>
</protein>
<dbReference type="Pfam" id="PF00534">
    <property type="entry name" value="Glycos_transf_1"/>
    <property type="match status" value="1"/>
</dbReference>
<keyword evidence="1 4" id="KW-0808">Transferase</keyword>
<evidence type="ECO:0000256" key="1">
    <source>
        <dbReference type="ARBA" id="ARBA00022679"/>
    </source>
</evidence>
<dbReference type="Gene3D" id="3.40.50.2000">
    <property type="entry name" value="Glycogen Phosphorylase B"/>
    <property type="match status" value="2"/>
</dbReference>
<dbReference type="SUPFAM" id="SSF53756">
    <property type="entry name" value="UDP-Glycosyltransferase/glycogen phosphorylase"/>
    <property type="match status" value="1"/>
</dbReference>
<evidence type="ECO:0000313" key="5">
    <source>
        <dbReference type="Proteomes" id="UP000034246"/>
    </source>
</evidence>
<name>A0A0G0N5H4_9BACT</name>
<gene>
    <name evidence="4" type="ORF">UT39_C0007G0039</name>
</gene>
<dbReference type="Proteomes" id="UP000034246">
    <property type="component" value="Unassembled WGS sequence"/>
</dbReference>
<accession>A0A0G0N5H4</accession>
<dbReference type="Pfam" id="PF13439">
    <property type="entry name" value="Glyco_transf_4"/>
    <property type="match status" value="1"/>
</dbReference>
<dbReference type="PANTHER" id="PTHR46401:SF2">
    <property type="entry name" value="GLYCOSYLTRANSFERASE WBBK-RELATED"/>
    <property type="match status" value="1"/>
</dbReference>
<dbReference type="PANTHER" id="PTHR46401">
    <property type="entry name" value="GLYCOSYLTRANSFERASE WBBK-RELATED"/>
    <property type="match status" value="1"/>
</dbReference>
<dbReference type="CDD" id="cd03809">
    <property type="entry name" value="GT4_MtfB-like"/>
    <property type="match status" value="1"/>
</dbReference>
<evidence type="ECO:0000259" key="2">
    <source>
        <dbReference type="Pfam" id="PF00534"/>
    </source>
</evidence>
<sequence length="372" mass="41526">MRVAIDSGPLTGGHSVRGVGVSVRGLIDALHKFNTDKNVVVEAVDFFQADLNDFDILHYTSFNPYFLNIPRIGFAGKKVILTIHDLIPLLYRNHYRQGIRGAVKFLINKLLVGQVDKVISVSETSKKDIVRFLGINEKKVEVIYWGVDLRFRKINDKEKLAKVAKVYRLPNKFILYVGDVNYNKNLSTLVEASRIVKLPLVIVGKQAAAIDELIKNNLSRQSGFRDKAREILGITHPEIAHLTELLYRINSNRVLTTGFVPANDLVAIMNLASVYCQPSYYEGFGLPVLEAFACETPVVISKTQALVEIAGGSAAVAKPNSAGDFANKISFSLKDSSDRLRMIRAGSKRVKQFTWRETAEKTVKLYKSLSEI</sequence>
<dbReference type="InterPro" id="IPR001296">
    <property type="entry name" value="Glyco_trans_1"/>
</dbReference>
<dbReference type="GO" id="GO:0009103">
    <property type="term" value="P:lipopolysaccharide biosynthetic process"/>
    <property type="evidence" value="ECO:0007669"/>
    <property type="project" value="TreeGrafter"/>
</dbReference>
<comment type="caution">
    <text evidence="4">The sequence shown here is derived from an EMBL/GenBank/DDBJ whole genome shotgun (WGS) entry which is preliminary data.</text>
</comment>
<organism evidence="4 5">
    <name type="scientific">Candidatus Woesebacteria bacterium GW2011_GWA1_39_21</name>
    <dbReference type="NCBI Taxonomy" id="1618550"/>
    <lineage>
        <taxon>Bacteria</taxon>
        <taxon>Candidatus Woeseibacteriota</taxon>
    </lineage>
</organism>
<reference evidence="4 5" key="1">
    <citation type="journal article" date="2015" name="Nature">
        <title>rRNA introns, odd ribosomes, and small enigmatic genomes across a large radiation of phyla.</title>
        <authorList>
            <person name="Brown C.T."/>
            <person name="Hug L.A."/>
            <person name="Thomas B.C."/>
            <person name="Sharon I."/>
            <person name="Castelle C.J."/>
            <person name="Singh A."/>
            <person name="Wilkins M.J."/>
            <person name="Williams K.H."/>
            <person name="Banfield J.F."/>
        </authorList>
    </citation>
    <scope>NUCLEOTIDE SEQUENCE [LARGE SCALE GENOMIC DNA]</scope>
</reference>
<dbReference type="AlphaFoldDB" id="A0A0G0N5H4"/>
<dbReference type="STRING" id="1618550.UT39_C0007G0039"/>
<evidence type="ECO:0000259" key="3">
    <source>
        <dbReference type="Pfam" id="PF13439"/>
    </source>
</evidence>
<evidence type="ECO:0000313" key="4">
    <source>
        <dbReference type="EMBL" id="KKR11474.1"/>
    </source>
</evidence>
<dbReference type="GO" id="GO:0016757">
    <property type="term" value="F:glycosyltransferase activity"/>
    <property type="evidence" value="ECO:0007669"/>
    <property type="project" value="InterPro"/>
</dbReference>
<feature type="domain" description="Glycosyltransferase subfamily 4-like N-terminal" evidence="3">
    <location>
        <begin position="51"/>
        <end position="150"/>
    </location>
</feature>
<dbReference type="InterPro" id="IPR028098">
    <property type="entry name" value="Glyco_trans_4-like_N"/>
</dbReference>
<proteinExistence type="predicted"/>
<feature type="domain" description="Glycosyl transferase family 1" evidence="2">
    <location>
        <begin position="171"/>
        <end position="348"/>
    </location>
</feature>